<reference evidence="3 4" key="1">
    <citation type="submission" date="2024-09" db="EMBL/GenBank/DDBJ databases">
        <title>Rethinking Asexuality: The Enigmatic Case of Functional Sexual Genes in Lepraria (Stereocaulaceae).</title>
        <authorList>
            <person name="Doellman M."/>
            <person name="Sun Y."/>
            <person name="Barcenas-Pena A."/>
            <person name="Lumbsch H.T."/>
            <person name="Grewe F."/>
        </authorList>
    </citation>
    <scope>NUCLEOTIDE SEQUENCE [LARGE SCALE GENOMIC DNA]</scope>
    <source>
        <strain evidence="3 4">Grewe 0041</strain>
    </source>
</reference>
<proteinExistence type="predicted"/>
<comment type="caution">
    <text evidence="3">The sequence shown here is derived from an EMBL/GenBank/DDBJ whole genome shotgun (WGS) entry which is preliminary data.</text>
</comment>
<feature type="transmembrane region" description="Helical" evidence="2">
    <location>
        <begin position="129"/>
        <end position="150"/>
    </location>
</feature>
<organism evidence="3 4">
    <name type="scientific">Lepraria finkii</name>
    <dbReference type="NCBI Taxonomy" id="1340010"/>
    <lineage>
        <taxon>Eukaryota</taxon>
        <taxon>Fungi</taxon>
        <taxon>Dikarya</taxon>
        <taxon>Ascomycota</taxon>
        <taxon>Pezizomycotina</taxon>
        <taxon>Lecanoromycetes</taxon>
        <taxon>OSLEUM clade</taxon>
        <taxon>Lecanoromycetidae</taxon>
        <taxon>Lecanorales</taxon>
        <taxon>Lecanorineae</taxon>
        <taxon>Stereocaulaceae</taxon>
        <taxon>Lepraria</taxon>
    </lineage>
</organism>
<gene>
    <name evidence="3" type="ORF">ABVK25_000223</name>
</gene>
<keyword evidence="2" id="KW-0812">Transmembrane</keyword>
<protein>
    <submittedName>
        <fullName evidence="3">Uncharacterized protein</fullName>
    </submittedName>
</protein>
<dbReference type="Proteomes" id="UP001590951">
    <property type="component" value="Unassembled WGS sequence"/>
</dbReference>
<evidence type="ECO:0000313" key="3">
    <source>
        <dbReference type="EMBL" id="KAL2058931.1"/>
    </source>
</evidence>
<accession>A0ABR4BMB4</accession>
<feature type="region of interest" description="Disordered" evidence="1">
    <location>
        <begin position="1"/>
        <end position="35"/>
    </location>
</feature>
<feature type="transmembrane region" description="Helical" evidence="2">
    <location>
        <begin position="94"/>
        <end position="117"/>
    </location>
</feature>
<evidence type="ECO:0000256" key="1">
    <source>
        <dbReference type="SAM" id="MobiDB-lite"/>
    </source>
</evidence>
<name>A0ABR4BMB4_9LECA</name>
<dbReference type="EMBL" id="JBHFEH010000001">
    <property type="protein sequence ID" value="KAL2058931.1"/>
    <property type="molecule type" value="Genomic_DNA"/>
</dbReference>
<keyword evidence="2" id="KW-0472">Membrane</keyword>
<evidence type="ECO:0000256" key="2">
    <source>
        <dbReference type="SAM" id="Phobius"/>
    </source>
</evidence>
<sequence length="186" mass="20576">MTSDRSVPPMPDEAMSDISRTRAENATTSIDTETDPDVFKPFSFAKRPTLIPTTEIPSTTSVAYNSGTSRDLPNPTVHPIGEACWKKHLYSLNILAVVIALICLVVAIVTIAPFSIVPWRLGLKRQLQMVGLMLSIMDLCRGLVAPKVYLMIKARYGESYLQNHEAILRNTMFLFLAPAMSGGPFY</sequence>
<keyword evidence="2" id="KW-1133">Transmembrane helix</keyword>
<keyword evidence="4" id="KW-1185">Reference proteome</keyword>
<evidence type="ECO:0000313" key="4">
    <source>
        <dbReference type="Proteomes" id="UP001590951"/>
    </source>
</evidence>